<dbReference type="SUPFAM" id="SSF56784">
    <property type="entry name" value="HAD-like"/>
    <property type="match status" value="1"/>
</dbReference>
<dbReference type="FunFam" id="3.40.50.1000:FF:000198">
    <property type="entry name" value="Bifunctional polynucleotide phosphatase/kinase"/>
    <property type="match status" value="1"/>
</dbReference>
<dbReference type="GO" id="GO:0003677">
    <property type="term" value="F:DNA binding"/>
    <property type="evidence" value="ECO:0007669"/>
    <property type="project" value="UniProtKB-KW"/>
</dbReference>
<accession>A0ABC8ZKW0</accession>
<dbReference type="SMART" id="SM01336">
    <property type="entry name" value="zf-PARP"/>
    <property type="match status" value="3"/>
</dbReference>
<keyword evidence="7" id="KW-0539">Nucleus</keyword>
<comment type="subcellular location">
    <subcellularLocation>
        <location evidence="1">Nucleus</location>
    </subcellularLocation>
</comment>
<dbReference type="Pfam" id="PF08645">
    <property type="entry name" value="PNK3P"/>
    <property type="match status" value="1"/>
</dbReference>
<reference evidence="10 11" key="2">
    <citation type="submission" date="2024-10" db="EMBL/GenBank/DDBJ databases">
        <authorList>
            <person name="Ryan C."/>
        </authorList>
    </citation>
    <scope>NUCLEOTIDE SEQUENCE [LARGE SCALE GENOMIC DNA]</scope>
</reference>
<dbReference type="GO" id="GO:0005634">
    <property type="term" value="C:nucleus"/>
    <property type="evidence" value="ECO:0007669"/>
    <property type="project" value="UniProtKB-SubCell"/>
</dbReference>
<feature type="domain" description="PARP-type" evidence="9">
    <location>
        <begin position="311"/>
        <end position="393"/>
    </location>
</feature>
<dbReference type="Pfam" id="PF00645">
    <property type="entry name" value="zf-PARP"/>
    <property type="match status" value="3"/>
</dbReference>
<dbReference type="CDD" id="cd01625">
    <property type="entry name" value="HAD_PNP"/>
    <property type="match status" value="1"/>
</dbReference>
<dbReference type="NCBIfam" id="TIGR01664">
    <property type="entry name" value="DNA-3'-Pase"/>
    <property type="match status" value="1"/>
</dbReference>
<evidence type="ECO:0000256" key="6">
    <source>
        <dbReference type="ARBA" id="ARBA00023125"/>
    </source>
</evidence>
<dbReference type="PROSITE" id="PS50064">
    <property type="entry name" value="ZF_PARP_2"/>
    <property type="match status" value="3"/>
</dbReference>
<evidence type="ECO:0000313" key="11">
    <source>
        <dbReference type="Proteomes" id="UP001497457"/>
    </source>
</evidence>
<dbReference type="GO" id="GO:0008270">
    <property type="term" value="F:zinc ion binding"/>
    <property type="evidence" value="ECO:0007669"/>
    <property type="project" value="UniProtKB-KW"/>
</dbReference>
<evidence type="ECO:0000256" key="7">
    <source>
        <dbReference type="ARBA" id="ARBA00023242"/>
    </source>
</evidence>
<dbReference type="InterPro" id="IPR006549">
    <property type="entry name" value="HAD-SF_hydro_IIIA"/>
</dbReference>
<evidence type="ECO:0000256" key="2">
    <source>
        <dbReference type="ARBA" id="ARBA00022723"/>
    </source>
</evidence>
<feature type="domain" description="PARP-type" evidence="9">
    <location>
        <begin position="162"/>
        <end position="244"/>
    </location>
</feature>
<keyword evidence="5" id="KW-0862">Zinc</keyword>
<dbReference type="AlphaFoldDB" id="A0ABC8ZKW0"/>
<evidence type="ECO:0000256" key="3">
    <source>
        <dbReference type="ARBA" id="ARBA00022737"/>
    </source>
</evidence>
<dbReference type="InterPro" id="IPR036957">
    <property type="entry name" value="Znf_PARP_sf"/>
</dbReference>
<evidence type="ECO:0000313" key="10">
    <source>
        <dbReference type="EMBL" id="CAL4961535.1"/>
    </source>
</evidence>
<dbReference type="EMBL" id="OZ075129">
    <property type="protein sequence ID" value="CAL4961535.1"/>
    <property type="molecule type" value="Genomic_DNA"/>
</dbReference>
<dbReference type="SUPFAM" id="SSF57716">
    <property type="entry name" value="Glucocorticoid receptor-like (DNA-binding domain)"/>
    <property type="match status" value="3"/>
</dbReference>
<keyword evidence="11" id="KW-1185">Reference proteome</keyword>
<feature type="compositionally biased region" description="Basic and acidic residues" evidence="8">
    <location>
        <begin position="263"/>
        <end position="281"/>
    </location>
</feature>
<feature type="region of interest" description="Disordered" evidence="8">
    <location>
        <begin position="124"/>
        <end position="159"/>
    </location>
</feature>
<dbReference type="GO" id="GO:0006974">
    <property type="term" value="P:DNA damage response"/>
    <property type="evidence" value="ECO:0007669"/>
    <property type="project" value="UniProtKB-ARBA"/>
</dbReference>
<dbReference type="InterPro" id="IPR036412">
    <property type="entry name" value="HAD-like_sf"/>
</dbReference>
<evidence type="ECO:0000256" key="4">
    <source>
        <dbReference type="ARBA" id="ARBA00022771"/>
    </source>
</evidence>
<organism evidence="10 11">
    <name type="scientific">Urochloa decumbens</name>
    <dbReference type="NCBI Taxonomy" id="240449"/>
    <lineage>
        <taxon>Eukaryota</taxon>
        <taxon>Viridiplantae</taxon>
        <taxon>Streptophyta</taxon>
        <taxon>Embryophyta</taxon>
        <taxon>Tracheophyta</taxon>
        <taxon>Spermatophyta</taxon>
        <taxon>Magnoliopsida</taxon>
        <taxon>Liliopsida</taxon>
        <taxon>Poales</taxon>
        <taxon>Poaceae</taxon>
        <taxon>PACMAD clade</taxon>
        <taxon>Panicoideae</taxon>
        <taxon>Panicodae</taxon>
        <taxon>Paniceae</taxon>
        <taxon>Melinidinae</taxon>
        <taxon>Urochloa</taxon>
    </lineage>
</organism>
<dbReference type="FunFam" id="3.30.1740.10:FF:000006">
    <property type="entry name" value="Poly [ADP-ribose] polymerase"/>
    <property type="match status" value="3"/>
</dbReference>
<feature type="compositionally biased region" description="Basic and acidic residues" evidence="8">
    <location>
        <begin position="401"/>
        <end position="411"/>
    </location>
</feature>
<keyword evidence="4" id="KW-0863">Zinc-finger</keyword>
<dbReference type="PANTHER" id="PTHR12083">
    <property type="entry name" value="BIFUNCTIONAL POLYNUCLEOTIDE PHOSPHATASE/KINASE"/>
    <property type="match status" value="1"/>
</dbReference>
<evidence type="ECO:0000256" key="1">
    <source>
        <dbReference type="ARBA" id="ARBA00004123"/>
    </source>
</evidence>
<gene>
    <name evidence="10" type="ORF">URODEC1_LOCUS45071</name>
</gene>
<evidence type="ECO:0000259" key="9">
    <source>
        <dbReference type="PROSITE" id="PS50064"/>
    </source>
</evidence>
<feature type="region of interest" description="Disordered" evidence="8">
    <location>
        <begin position="390"/>
        <end position="419"/>
    </location>
</feature>
<reference evidence="11" key="1">
    <citation type="submission" date="2024-06" db="EMBL/GenBank/DDBJ databases">
        <authorList>
            <person name="Ryan C."/>
        </authorList>
    </citation>
    <scope>NUCLEOTIDE SEQUENCE [LARGE SCALE GENOMIC DNA]</scope>
</reference>
<proteinExistence type="predicted"/>
<evidence type="ECO:0000256" key="8">
    <source>
        <dbReference type="SAM" id="MobiDB-lite"/>
    </source>
</evidence>
<dbReference type="Gene3D" id="3.30.1740.10">
    <property type="entry name" value="Zinc finger, PARP-type"/>
    <property type="match status" value="3"/>
</dbReference>
<keyword evidence="3" id="KW-0677">Repeat</keyword>
<evidence type="ECO:0000256" key="5">
    <source>
        <dbReference type="ARBA" id="ARBA00022833"/>
    </source>
</evidence>
<dbReference type="NCBIfam" id="TIGR01662">
    <property type="entry name" value="HAD-SF-IIIA"/>
    <property type="match status" value="1"/>
</dbReference>
<dbReference type="Gene3D" id="3.40.50.1000">
    <property type="entry name" value="HAD superfamily/HAD-like"/>
    <property type="match status" value="1"/>
</dbReference>
<sequence>MLVVPFSSLSLLARNPSRIRFLLAASAARVACLAMSASPQPAATVSVEYAKSGRSTCKGCSGAIASGALRLGATTPDPRGYDATKWYHVACFPSASHPLGPVESINGFDSIKEDDREELLHELEKNRKRGQTVVSPSEEPSPKKVKSQMSPSAEGLSDKASVSIEYAKSGRSTCKGCTENIAKGTLRLGASFHDPRGFENTKWYHVACFPTSSYPVFPVENINGFDSIEDHDREKLQELKENDDNAADHLKKEMVHGLGGSKEVSEKNPEEVKNHNSKIDKTVNPLDKPSPKKVKAHMSSTAKGVSEKASVLVEYAKSGRSTCKGCNENIAKGALRLGASAHDPRGYDSTKWYHVACFPASSYPVFPVENLQGFDSIKNDDREKLRELEENYKSDGNAADRSSEPNLKEEMVDSTGISKEGAAKNLEEVKLSAGNNRIHPVISFSVSDINKDYKGATLPTQWKAFKTVIFREQEDGLHASAKIAAFDFDGCLAKTSVRIIGADKWSLQHKSIPEKLKSLYNDGYKLVIFTNESNIDRWKNKRQEAVDSKVGRLDNFIGCVKVPIQVFIACGLGKGKGTPDDPYRKPNPGMWWLMAQHFNSGIEIDMDKSFYVGDAAGRDNDHSDADIEFAKAIGLKFHVPEEYFGP</sequence>
<dbReference type="PANTHER" id="PTHR12083:SF9">
    <property type="entry name" value="BIFUNCTIONAL POLYNUCLEOTIDE PHOSPHATASE_KINASE"/>
    <property type="match status" value="1"/>
</dbReference>
<protein>
    <recommendedName>
        <fullName evidence="9">PARP-type domain-containing protein</fullName>
    </recommendedName>
</protein>
<feature type="region of interest" description="Disordered" evidence="8">
    <location>
        <begin position="257"/>
        <end position="301"/>
    </location>
</feature>
<dbReference type="InterPro" id="IPR001510">
    <property type="entry name" value="Znf_PARP"/>
</dbReference>
<dbReference type="InterPro" id="IPR013954">
    <property type="entry name" value="PNK3P"/>
</dbReference>
<feature type="domain" description="PARP-type" evidence="9">
    <location>
        <begin position="45"/>
        <end position="127"/>
    </location>
</feature>
<keyword evidence="6" id="KW-0238">DNA-binding</keyword>
<dbReference type="InterPro" id="IPR006551">
    <property type="entry name" value="Polynucleotide_phosphatase"/>
</dbReference>
<name>A0ABC8ZKW0_9POAL</name>
<keyword evidence="2" id="KW-0479">Metal-binding</keyword>
<dbReference type="InterPro" id="IPR023214">
    <property type="entry name" value="HAD_sf"/>
</dbReference>
<dbReference type="Proteomes" id="UP001497457">
    <property type="component" value="Chromosome 19rd"/>
</dbReference>